<keyword evidence="1" id="KW-0732">Signal</keyword>
<gene>
    <name evidence="2" type="ORF">ASPFODRAFT_47724</name>
</gene>
<reference evidence="3" key="1">
    <citation type="journal article" date="2017" name="Genome Biol.">
        <title>Comparative genomics reveals high biological diversity and specific adaptations in the industrially and medically important fungal genus Aspergillus.</title>
        <authorList>
            <person name="de Vries R.P."/>
            <person name="Riley R."/>
            <person name="Wiebenga A."/>
            <person name="Aguilar-Osorio G."/>
            <person name="Amillis S."/>
            <person name="Uchima C.A."/>
            <person name="Anderluh G."/>
            <person name="Asadollahi M."/>
            <person name="Askin M."/>
            <person name="Barry K."/>
            <person name="Battaglia E."/>
            <person name="Bayram O."/>
            <person name="Benocci T."/>
            <person name="Braus-Stromeyer S.A."/>
            <person name="Caldana C."/>
            <person name="Canovas D."/>
            <person name="Cerqueira G.C."/>
            <person name="Chen F."/>
            <person name="Chen W."/>
            <person name="Choi C."/>
            <person name="Clum A."/>
            <person name="Dos Santos R.A."/>
            <person name="Damasio A.R."/>
            <person name="Diallinas G."/>
            <person name="Emri T."/>
            <person name="Fekete E."/>
            <person name="Flipphi M."/>
            <person name="Freyberg S."/>
            <person name="Gallo A."/>
            <person name="Gournas C."/>
            <person name="Habgood R."/>
            <person name="Hainaut M."/>
            <person name="Harispe M.L."/>
            <person name="Henrissat B."/>
            <person name="Hilden K.S."/>
            <person name="Hope R."/>
            <person name="Hossain A."/>
            <person name="Karabika E."/>
            <person name="Karaffa L."/>
            <person name="Karanyi Z."/>
            <person name="Krasevec N."/>
            <person name="Kuo A."/>
            <person name="Kusch H."/>
            <person name="LaButti K."/>
            <person name="Lagendijk E.L."/>
            <person name="Lapidus A."/>
            <person name="Levasseur A."/>
            <person name="Lindquist E."/>
            <person name="Lipzen A."/>
            <person name="Logrieco A.F."/>
            <person name="MacCabe A."/>
            <person name="Maekelae M.R."/>
            <person name="Malavazi I."/>
            <person name="Melin P."/>
            <person name="Meyer V."/>
            <person name="Mielnichuk N."/>
            <person name="Miskei M."/>
            <person name="Molnar A.P."/>
            <person name="Mule G."/>
            <person name="Ngan C.Y."/>
            <person name="Orejas M."/>
            <person name="Orosz E."/>
            <person name="Ouedraogo J.P."/>
            <person name="Overkamp K.M."/>
            <person name="Park H.-S."/>
            <person name="Perrone G."/>
            <person name="Piumi F."/>
            <person name="Punt P.J."/>
            <person name="Ram A.F."/>
            <person name="Ramon A."/>
            <person name="Rauscher S."/>
            <person name="Record E."/>
            <person name="Riano-Pachon D.M."/>
            <person name="Robert V."/>
            <person name="Roehrig J."/>
            <person name="Ruller R."/>
            <person name="Salamov A."/>
            <person name="Salih N.S."/>
            <person name="Samson R.A."/>
            <person name="Sandor E."/>
            <person name="Sanguinetti M."/>
            <person name="Schuetze T."/>
            <person name="Sepcic K."/>
            <person name="Shelest E."/>
            <person name="Sherlock G."/>
            <person name="Sophianopoulou V."/>
            <person name="Squina F.M."/>
            <person name="Sun H."/>
            <person name="Susca A."/>
            <person name="Todd R.B."/>
            <person name="Tsang A."/>
            <person name="Unkles S.E."/>
            <person name="van de Wiele N."/>
            <person name="van Rossen-Uffink D."/>
            <person name="Oliveira J.V."/>
            <person name="Vesth T.C."/>
            <person name="Visser J."/>
            <person name="Yu J.-H."/>
            <person name="Zhou M."/>
            <person name="Andersen M.R."/>
            <person name="Archer D.B."/>
            <person name="Baker S.E."/>
            <person name="Benoit I."/>
            <person name="Brakhage A.A."/>
            <person name="Braus G.H."/>
            <person name="Fischer R."/>
            <person name="Frisvad J.C."/>
            <person name="Goldman G.H."/>
            <person name="Houbraken J."/>
            <person name="Oakley B."/>
            <person name="Pocsi I."/>
            <person name="Scazzocchio C."/>
            <person name="Seiboth B."/>
            <person name="vanKuyk P.A."/>
            <person name="Wortman J."/>
            <person name="Dyer P.S."/>
            <person name="Grigoriev I.V."/>
        </authorList>
    </citation>
    <scope>NUCLEOTIDE SEQUENCE [LARGE SCALE GENOMIC DNA]</scope>
    <source>
        <strain evidence="3">CBS 106.47</strain>
    </source>
</reference>
<evidence type="ECO:0000256" key="1">
    <source>
        <dbReference type="SAM" id="SignalP"/>
    </source>
</evidence>
<dbReference type="VEuPathDB" id="FungiDB:ASPFODRAFT_47724"/>
<protein>
    <submittedName>
        <fullName evidence="2">Uncharacterized protein</fullName>
    </submittedName>
</protein>
<proteinExistence type="predicted"/>
<feature type="signal peptide" evidence="1">
    <location>
        <begin position="1"/>
        <end position="19"/>
    </location>
</feature>
<name>A0A1M3TEI7_ASPLC</name>
<sequence>MRVPLPLFVLGLLVGLTAASPLAFKDADNLVRKSWSAKRADADDMVRNSWSQ</sequence>
<evidence type="ECO:0000313" key="3">
    <source>
        <dbReference type="Proteomes" id="UP000184063"/>
    </source>
</evidence>
<accession>A0A1M3TEI7</accession>
<dbReference type="Proteomes" id="UP000184063">
    <property type="component" value="Unassembled WGS sequence"/>
</dbReference>
<feature type="chain" id="PRO_5012273795" evidence="1">
    <location>
        <begin position="20"/>
        <end position="52"/>
    </location>
</feature>
<dbReference type="AlphaFoldDB" id="A0A1M3TEI7"/>
<dbReference type="OrthoDB" id="4492149at2759"/>
<dbReference type="EMBL" id="KV878243">
    <property type="protein sequence ID" value="OJZ85174.1"/>
    <property type="molecule type" value="Genomic_DNA"/>
</dbReference>
<organism evidence="2 3">
    <name type="scientific">Aspergillus luchuensis (strain CBS 106.47)</name>
    <dbReference type="NCBI Taxonomy" id="1137211"/>
    <lineage>
        <taxon>Eukaryota</taxon>
        <taxon>Fungi</taxon>
        <taxon>Dikarya</taxon>
        <taxon>Ascomycota</taxon>
        <taxon>Pezizomycotina</taxon>
        <taxon>Eurotiomycetes</taxon>
        <taxon>Eurotiomycetidae</taxon>
        <taxon>Eurotiales</taxon>
        <taxon>Aspergillaceae</taxon>
        <taxon>Aspergillus</taxon>
        <taxon>Aspergillus subgen. Circumdati</taxon>
    </lineage>
</organism>
<evidence type="ECO:0000313" key="2">
    <source>
        <dbReference type="EMBL" id="OJZ85174.1"/>
    </source>
</evidence>